<evidence type="ECO:0000313" key="1">
    <source>
        <dbReference type="EMBL" id="KAE8353807.1"/>
    </source>
</evidence>
<reference evidence="2" key="1">
    <citation type="submission" date="2019-04" db="EMBL/GenBank/DDBJ databases">
        <title>Friends and foes A comparative genomics studyof 23 Aspergillus species from section Flavi.</title>
        <authorList>
            <consortium name="DOE Joint Genome Institute"/>
            <person name="Kjaerbolling I."/>
            <person name="Vesth T."/>
            <person name="Frisvad J.C."/>
            <person name="Nybo J.L."/>
            <person name="Theobald S."/>
            <person name="Kildgaard S."/>
            <person name="Isbrandt T."/>
            <person name="Kuo A."/>
            <person name="Sato A."/>
            <person name="Lyhne E.K."/>
            <person name="Kogle M.E."/>
            <person name="Wiebenga A."/>
            <person name="Kun R.S."/>
            <person name="Lubbers R.J."/>
            <person name="Makela M.R."/>
            <person name="Barry K."/>
            <person name="Chovatia M."/>
            <person name="Clum A."/>
            <person name="Daum C."/>
            <person name="Haridas S."/>
            <person name="He G."/>
            <person name="LaButti K."/>
            <person name="Lipzen A."/>
            <person name="Mondo S."/>
            <person name="Riley R."/>
            <person name="Salamov A."/>
            <person name="Simmons B.A."/>
            <person name="Magnuson J.K."/>
            <person name="Henrissat B."/>
            <person name="Mortensen U.H."/>
            <person name="Larsen T.O."/>
            <person name="Devries R.P."/>
            <person name="Grigoriev I.V."/>
            <person name="Machida M."/>
            <person name="Baker S.E."/>
            <person name="Andersen M.R."/>
        </authorList>
    </citation>
    <scope>NUCLEOTIDE SEQUENCE [LARGE SCALE GENOMIC DNA]</scope>
    <source>
        <strain evidence="2">CBS 553.77</strain>
    </source>
</reference>
<gene>
    <name evidence="1" type="ORF">BDV28DRAFT_100026</name>
</gene>
<dbReference type="Proteomes" id="UP000327118">
    <property type="component" value="Unassembled WGS sequence"/>
</dbReference>
<dbReference type="AlphaFoldDB" id="A0A5N6Z818"/>
<proteinExistence type="predicted"/>
<protein>
    <submittedName>
        <fullName evidence="1">Uncharacterized protein</fullName>
    </submittedName>
</protein>
<dbReference type="EMBL" id="ML739088">
    <property type="protein sequence ID" value="KAE8353807.1"/>
    <property type="molecule type" value="Genomic_DNA"/>
</dbReference>
<accession>A0A5N6Z818</accession>
<keyword evidence="2" id="KW-1185">Reference proteome</keyword>
<sequence length="163" mass="18430">MNIHDKTASKRIKWGIKFGQVIDQLKHIKTPPQSTKRLPGVTDKFFRSQIFPSCRRSGSAGTLILSNIPKEQIPAHVQLTLLADYWCNENGDVNVRRHPVRQGPVIDTRRNEDSDRCWSSKCTPFLNLCVGRQGVREEISAKKQSPPIDLARTNSIKVDQLSA</sequence>
<organism evidence="1 2">
    <name type="scientific">Aspergillus coremiiformis</name>
    <dbReference type="NCBI Taxonomy" id="138285"/>
    <lineage>
        <taxon>Eukaryota</taxon>
        <taxon>Fungi</taxon>
        <taxon>Dikarya</taxon>
        <taxon>Ascomycota</taxon>
        <taxon>Pezizomycotina</taxon>
        <taxon>Eurotiomycetes</taxon>
        <taxon>Eurotiomycetidae</taxon>
        <taxon>Eurotiales</taxon>
        <taxon>Aspergillaceae</taxon>
        <taxon>Aspergillus</taxon>
        <taxon>Aspergillus subgen. Circumdati</taxon>
    </lineage>
</organism>
<evidence type="ECO:0000313" key="2">
    <source>
        <dbReference type="Proteomes" id="UP000327118"/>
    </source>
</evidence>
<name>A0A5N6Z818_9EURO</name>